<dbReference type="InterPro" id="IPR036691">
    <property type="entry name" value="Endo/exonu/phosph_ase_sf"/>
</dbReference>
<sequence length="406" mass="45553">MLEARTHEKPLLQQRQQIPDHRSDSKICPAYLDLSAIIQFAIDNDITIIEARTKIDKAYSALDRLKADICKLQEELKNLKSETIEPIERKVEKLSTDTEHTNQRIDKFEETFTARFDKLKNLITSSQPKPALNEQQNHHHKSKPETTQSEYLPEQPAKPTKEKSKNPAMPNITCIQWNSRGLTKARLEAFRHYLSLSNPSIVLICGTFWNNNYAVKFRSHNIINKNRADRHGGGVAILINKSIPYTQLNINNIETIEAVGVSIITPDLGTIDFISAYCPKGDCSKEKISTLIDRDNHFLIGGDFNAHHESWSRQTTPNKSGKSIYSALLQSPQATLITPHSLGTYINPSTSKTSTIDLMITTADIACDASISLGPYLGSDHLPVITNTRLTPKDPIIPPPPQMNSE</sequence>
<reference evidence="4 5" key="1">
    <citation type="submission" date="2022-05" db="EMBL/GenBank/DDBJ databases">
        <title>A multi-omics perspective on studying reproductive biology in Daphnia sinensis.</title>
        <authorList>
            <person name="Jia J."/>
        </authorList>
    </citation>
    <scope>NUCLEOTIDE SEQUENCE [LARGE SCALE GENOMIC DNA]</scope>
    <source>
        <strain evidence="4 5">WSL</strain>
    </source>
</reference>
<dbReference type="SUPFAM" id="SSF56219">
    <property type="entry name" value="DNase I-like"/>
    <property type="match status" value="1"/>
</dbReference>
<evidence type="ECO:0000313" key="4">
    <source>
        <dbReference type="EMBL" id="KAI9559469.1"/>
    </source>
</evidence>
<dbReference type="Pfam" id="PF14529">
    <property type="entry name" value="Exo_endo_phos_2"/>
    <property type="match status" value="1"/>
</dbReference>
<evidence type="ECO:0000259" key="3">
    <source>
        <dbReference type="Pfam" id="PF14529"/>
    </source>
</evidence>
<comment type="caution">
    <text evidence="4">The sequence shown here is derived from an EMBL/GenBank/DDBJ whole genome shotgun (WGS) entry which is preliminary data.</text>
</comment>
<name>A0AAD5PX08_9CRUS</name>
<evidence type="ECO:0000256" key="1">
    <source>
        <dbReference type="SAM" id="Coils"/>
    </source>
</evidence>
<dbReference type="InterPro" id="IPR005135">
    <property type="entry name" value="Endo/exonuclease/phosphatase"/>
</dbReference>
<dbReference type="PANTHER" id="PTHR33273:SF4">
    <property type="entry name" value="ENDONUCLEASE_EXONUCLEASE_PHOSPHATASE DOMAIN-CONTAINING PROTEIN"/>
    <property type="match status" value="1"/>
</dbReference>
<evidence type="ECO:0000313" key="5">
    <source>
        <dbReference type="Proteomes" id="UP000820818"/>
    </source>
</evidence>
<dbReference type="GO" id="GO:0003824">
    <property type="term" value="F:catalytic activity"/>
    <property type="evidence" value="ECO:0007669"/>
    <property type="project" value="InterPro"/>
</dbReference>
<accession>A0AAD5PX08</accession>
<feature type="coiled-coil region" evidence="1">
    <location>
        <begin position="48"/>
        <end position="82"/>
    </location>
</feature>
<keyword evidence="1" id="KW-0175">Coiled coil</keyword>
<gene>
    <name evidence="4" type="ORF">GHT06_013461</name>
</gene>
<feature type="domain" description="Endonuclease/exonuclease/phosphatase" evidence="3">
    <location>
        <begin position="271"/>
        <end position="385"/>
    </location>
</feature>
<dbReference type="Gene3D" id="3.60.10.10">
    <property type="entry name" value="Endonuclease/exonuclease/phosphatase"/>
    <property type="match status" value="1"/>
</dbReference>
<feature type="compositionally biased region" description="Basic and acidic residues" evidence="2">
    <location>
        <begin position="1"/>
        <end position="10"/>
    </location>
</feature>
<dbReference type="PANTHER" id="PTHR33273">
    <property type="entry name" value="DOMAIN-CONTAINING PROTEIN, PUTATIVE-RELATED"/>
    <property type="match status" value="1"/>
</dbReference>
<dbReference type="EMBL" id="WJBH02000004">
    <property type="protein sequence ID" value="KAI9559469.1"/>
    <property type="molecule type" value="Genomic_DNA"/>
</dbReference>
<organism evidence="4 5">
    <name type="scientific">Daphnia sinensis</name>
    <dbReference type="NCBI Taxonomy" id="1820382"/>
    <lineage>
        <taxon>Eukaryota</taxon>
        <taxon>Metazoa</taxon>
        <taxon>Ecdysozoa</taxon>
        <taxon>Arthropoda</taxon>
        <taxon>Crustacea</taxon>
        <taxon>Branchiopoda</taxon>
        <taxon>Diplostraca</taxon>
        <taxon>Cladocera</taxon>
        <taxon>Anomopoda</taxon>
        <taxon>Daphniidae</taxon>
        <taxon>Daphnia</taxon>
        <taxon>Daphnia similis group</taxon>
    </lineage>
</organism>
<keyword evidence="5" id="KW-1185">Reference proteome</keyword>
<dbReference type="AlphaFoldDB" id="A0AAD5PX08"/>
<feature type="region of interest" description="Disordered" evidence="2">
    <location>
        <begin position="1"/>
        <end position="20"/>
    </location>
</feature>
<protein>
    <recommendedName>
        <fullName evidence="3">Endonuclease/exonuclease/phosphatase domain-containing protein</fullName>
    </recommendedName>
</protein>
<proteinExistence type="predicted"/>
<evidence type="ECO:0000256" key="2">
    <source>
        <dbReference type="SAM" id="MobiDB-lite"/>
    </source>
</evidence>
<feature type="region of interest" description="Disordered" evidence="2">
    <location>
        <begin position="127"/>
        <end position="170"/>
    </location>
</feature>
<dbReference type="Proteomes" id="UP000820818">
    <property type="component" value="Linkage Group LG4"/>
</dbReference>